<keyword evidence="4" id="KW-1185">Reference proteome</keyword>
<feature type="compositionally biased region" description="Low complexity" evidence="1">
    <location>
        <begin position="161"/>
        <end position="186"/>
    </location>
</feature>
<feature type="compositionally biased region" description="Low complexity" evidence="1">
    <location>
        <begin position="47"/>
        <end position="57"/>
    </location>
</feature>
<dbReference type="GO" id="GO:0004114">
    <property type="term" value="F:3',5'-cyclic-nucleotide phosphodiesterase activity"/>
    <property type="evidence" value="ECO:0007669"/>
    <property type="project" value="InterPro"/>
</dbReference>
<comment type="caution">
    <text evidence="3">The sequence shown here is derived from an EMBL/GenBank/DDBJ whole genome shotgun (WGS) entry which is preliminary data.</text>
</comment>
<dbReference type="PROSITE" id="PS51845">
    <property type="entry name" value="PDEASE_I_2"/>
    <property type="match status" value="1"/>
</dbReference>
<dbReference type="AlphaFoldDB" id="A0A8J2PBT0"/>
<evidence type="ECO:0000259" key="2">
    <source>
        <dbReference type="PROSITE" id="PS51845"/>
    </source>
</evidence>
<dbReference type="EMBL" id="CAJVCH010384908">
    <property type="protein sequence ID" value="CAG7817017.1"/>
    <property type="molecule type" value="Genomic_DNA"/>
</dbReference>
<feature type="region of interest" description="Disordered" evidence="1">
    <location>
        <begin position="37"/>
        <end position="252"/>
    </location>
</feature>
<dbReference type="OrthoDB" id="189220at2759"/>
<feature type="compositionally biased region" description="Low complexity" evidence="1">
    <location>
        <begin position="127"/>
        <end position="137"/>
    </location>
</feature>
<dbReference type="Proteomes" id="UP000708208">
    <property type="component" value="Unassembled WGS sequence"/>
</dbReference>
<proteinExistence type="predicted"/>
<feature type="compositionally biased region" description="Low complexity" evidence="1">
    <location>
        <begin position="209"/>
        <end position="221"/>
    </location>
</feature>
<dbReference type="InterPro" id="IPR002073">
    <property type="entry name" value="PDEase_catalytic_dom"/>
</dbReference>
<feature type="compositionally biased region" description="Polar residues" evidence="1">
    <location>
        <begin position="226"/>
        <end position="235"/>
    </location>
</feature>
<reference evidence="3" key="1">
    <citation type="submission" date="2021-06" db="EMBL/GenBank/DDBJ databases">
        <authorList>
            <person name="Hodson N. C."/>
            <person name="Mongue J. A."/>
            <person name="Jaron S. K."/>
        </authorList>
    </citation>
    <scope>NUCLEOTIDE SEQUENCE</scope>
</reference>
<accession>A0A8J2PBT0</accession>
<feature type="domain" description="PDEase" evidence="2">
    <location>
        <begin position="1"/>
        <end position="44"/>
    </location>
</feature>
<dbReference type="PANTHER" id="PTHR11347">
    <property type="entry name" value="CYCLIC NUCLEOTIDE PHOSPHODIESTERASE"/>
    <property type="match status" value="1"/>
</dbReference>
<organism evidence="3 4">
    <name type="scientific">Allacma fusca</name>
    <dbReference type="NCBI Taxonomy" id="39272"/>
    <lineage>
        <taxon>Eukaryota</taxon>
        <taxon>Metazoa</taxon>
        <taxon>Ecdysozoa</taxon>
        <taxon>Arthropoda</taxon>
        <taxon>Hexapoda</taxon>
        <taxon>Collembola</taxon>
        <taxon>Symphypleona</taxon>
        <taxon>Sminthuridae</taxon>
        <taxon>Allacma</taxon>
    </lineage>
</organism>
<sequence>VGFIDYIVHPLWETWADLVHPDAQDILDTLEENRDWYQSMIPPSPPSAGTSASGSSTQHSVGFQEDLEGEMEEEDLQEPPRTPEATGDTDRIQFHITLEEGEGDGDSDPAIVSTSTSSSGRSILMMRAPSAPAPVSVPRRDTPEAAIIPPAKALPPPVAPSPTITTASSSSSSHPSPPTSSSVVKASPKKKSVFSRSSSRATPSPPPSTSSSSSSHQPSPSGLIPPSTSAPSGRSPSMYRRVVNKMSKLWKR</sequence>
<name>A0A8J2PBT0_9HEXA</name>
<protein>
    <recommendedName>
        <fullName evidence="2">PDEase domain-containing protein</fullName>
    </recommendedName>
</protein>
<evidence type="ECO:0000313" key="3">
    <source>
        <dbReference type="EMBL" id="CAG7817017.1"/>
    </source>
</evidence>
<dbReference type="GO" id="GO:0007165">
    <property type="term" value="P:signal transduction"/>
    <property type="evidence" value="ECO:0007669"/>
    <property type="project" value="InterPro"/>
</dbReference>
<gene>
    <name evidence="3" type="ORF">AFUS01_LOCUS27606</name>
</gene>
<evidence type="ECO:0000313" key="4">
    <source>
        <dbReference type="Proteomes" id="UP000708208"/>
    </source>
</evidence>
<feature type="compositionally biased region" description="Acidic residues" evidence="1">
    <location>
        <begin position="65"/>
        <end position="77"/>
    </location>
</feature>
<evidence type="ECO:0000256" key="1">
    <source>
        <dbReference type="SAM" id="MobiDB-lite"/>
    </source>
</evidence>
<feature type="non-terminal residue" evidence="3">
    <location>
        <position position="1"/>
    </location>
</feature>